<organism evidence="2 3">
    <name type="scientific">Siphonobacter curvatus</name>
    <dbReference type="NCBI Taxonomy" id="2094562"/>
    <lineage>
        <taxon>Bacteria</taxon>
        <taxon>Pseudomonadati</taxon>
        <taxon>Bacteroidota</taxon>
        <taxon>Cytophagia</taxon>
        <taxon>Cytophagales</taxon>
        <taxon>Cytophagaceae</taxon>
        <taxon>Siphonobacter</taxon>
    </lineage>
</organism>
<feature type="transmembrane region" description="Helical" evidence="1">
    <location>
        <begin position="131"/>
        <end position="150"/>
    </location>
</feature>
<dbReference type="PANTHER" id="PTHR31061:SF24">
    <property type="entry name" value="LD22376P"/>
    <property type="match status" value="1"/>
</dbReference>
<comment type="caution">
    <text evidence="2">The sequence shown here is derived from an EMBL/GenBank/DDBJ whole genome shotgun (WGS) entry which is preliminary data.</text>
</comment>
<feature type="transmembrane region" description="Helical" evidence="1">
    <location>
        <begin position="270"/>
        <end position="289"/>
    </location>
</feature>
<feature type="transmembrane region" description="Helical" evidence="1">
    <location>
        <begin position="238"/>
        <end position="258"/>
    </location>
</feature>
<gene>
    <name evidence="2" type="ORF">C5O19_15605</name>
</gene>
<dbReference type="AlphaFoldDB" id="A0A2S7IJS9"/>
<evidence type="ECO:0000313" key="2">
    <source>
        <dbReference type="EMBL" id="PQA56766.1"/>
    </source>
</evidence>
<feature type="transmembrane region" description="Helical" evidence="1">
    <location>
        <begin position="83"/>
        <end position="100"/>
    </location>
</feature>
<feature type="transmembrane region" description="Helical" evidence="1">
    <location>
        <begin position="156"/>
        <end position="175"/>
    </location>
</feature>
<evidence type="ECO:0000313" key="3">
    <source>
        <dbReference type="Proteomes" id="UP000239590"/>
    </source>
</evidence>
<dbReference type="Proteomes" id="UP000239590">
    <property type="component" value="Unassembled WGS sequence"/>
</dbReference>
<dbReference type="OrthoDB" id="9788724at2"/>
<feature type="transmembrane region" description="Helical" evidence="1">
    <location>
        <begin position="182"/>
        <end position="201"/>
    </location>
</feature>
<keyword evidence="1" id="KW-0472">Membrane</keyword>
<name>A0A2S7IJS9_9BACT</name>
<protein>
    <submittedName>
        <fullName evidence="2">DUF5009 domain-containing protein</fullName>
    </submittedName>
</protein>
<keyword evidence="1" id="KW-1133">Transmembrane helix</keyword>
<accession>A0A2S7IJS9</accession>
<keyword evidence="3" id="KW-1185">Reference proteome</keyword>
<dbReference type="PANTHER" id="PTHR31061">
    <property type="entry name" value="LD22376P"/>
    <property type="match status" value="1"/>
</dbReference>
<feature type="transmembrane region" description="Helical" evidence="1">
    <location>
        <begin position="374"/>
        <end position="392"/>
    </location>
</feature>
<dbReference type="EMBL" id="PTRA01000002">
    <property type="protein sequence ID" value="PQA56766.1"/>
    <property type="molecule type" value="Genomic_DNA"/>
</dbReference>
<evidence type="ECO:0000256" key="1">
    <source>
        <dbReference type="SAM" id="Phobius"/>
    </source>
</evidence>
<keyword evidence="1" id="KW-0812">Transmembrane</keyword>
<reference evidence="3" key="1">
    <citation type="submission" date="2018-02" db="EMBL/GenBank/DDBJ databases">
        <title>Genome sequencing of Solimonas sp. HR-BB.</title>
        <authorList>
            <person name="Lee Y."/>
            <person name="Jeon C.O."/>
        </authorList>
    </citation>
    <scope>NUCLEOTIDE SEQUENCE [LARGE SCALE GENOMIC DNA]</scope>
    <source>
        <strain evidence="3">HR-U</strain>
    </source>
</reference>
<proteinExistence type="predicted"/>
<feature type="transmembrane region" description="Helical" evidence="1">
    <location>
        <begin position="301"/>
        <end position="320"/>
    </location>
</feature>
<feature type="transmembrane region" description="Helical" evidence="1">
    <location>
        <begin position="332"/>
        <end position="354"/>
    </location>
</feature>
<sequence>MSSPFLAVMKSSPALTAPGTPVAPIATGRLVSLDALRGFDMFWIMSGEHIIHALAKATGWPVLLWMSSQLHHVDWNGCTFYDMIFPLFLFIAGVSMPYSLQGKLKRAGLDSAEQLSFAAKKPIYQSMLRRTLILIFLGMVVNGLFAFKGYEQTRFASVLGRIGLAWLGAGIIFLNTSTRGQIGAAVLILLGYWATLMWIPVPGFGAGVLTPEGSLPSYIDRLFLPGKLHRTVYDPEGLFSTIPAVATALLGMLTGTLLKDTRRSMNQKTLAMLGLGVSLILLGLLWDQIFPINKRLWTSSFTVYVGGWSLVFLAVFYYIIDVQGFQKWAFPFVLIGTNSILIYLASDGIVNFAHTAHFLFDGFSQFFTLPWQPVIQALAVTAVQLSLLYVLYRNKLFLKI</sequence>